<name>A0A4S8L734_DENBC</name>
<organism evidence="12 13">
    <name type="scientific">Dendrothele bispora (strain CBS 962.96)</name>
    <dbReference type="NCBI Taxonomy" id="1314807"/>
    <lineage>
        <taxon>Eukaryota</taxon>
        <taxon>Fungi</taxon>
        <taxon>Dikarya</taxon>
        <taxon>Basidiomycota</taxon>
        <taxon>Agaricomycotina</taxon>
        <taxon>Agaricomycetes</taxon>
        <taxon>Agaricomycetidae</taxon>
        <taxon>Agaricales</taxon>
        <taxon>Agaricales incertae sedis</taxon>
        <taxon>Dendrothele</taxon>
    </lineage>
</organism>
<accession>A0A4S8L734</accession>
<dbReference type="AlphaFoldDB" id="A0A4S8L734"/>
<dbReference type="InterPro" id="IPR020846">
    <property type="entry name" value="MFS_dom"/>
</dbReference>
<dbReference type="NCBIfam" id="TIGR00879">
    <property type="entry name" value="SP"/>
    <property type="match status" value="1"/>
</dbReference>
<evidence type="ECO:0000256" key="10">
    <source>
        <dbReference type="SAM" id="Phobius"/>
    </source>
</evidence>
<comment type="subcellular location">
    <subcellularLocation>
        <location evidence="1">Membrane</location>
        <topology evidence="1">Multi-pass membrane protein</topology>
    </subcellularLocation>
</comment>
<dbReference type="InterPro" id="IPR003663">
    <property type="entry name" value="Sugar/inositol_transpt"/>
</dbReference>
<keyword evidence="13" id="KW-1185">Reference proteome</keyword>
<feature type="domain" description="Major facilitator superfamily (MFS) profile" evidence="11">
    <location>
        <begin position="8"/>
        <end position="463"/>
    </location>
</feature>
<proteinExistence type="inferred from homology"/>
<evidence type="ECO:0000256" key="3">
    <source>
        <dbReference type="ARBA" id="ARBA00022448"/>
    </source>
</evidence>
<evidence type="ECO:0000256" key="2">
    <source>
        <dbReference type="ARBA" id="ARBA00010992"/>
    </source>
</evidence>
<evidence type="ECO:0000256" key="1">
    <source>
        <dbReference type="ARBA" id="ARBA00004141"/>
    </source>
</evidence>
<dbReference type="SUPFAM" id="SSF103473">
    <property type="entry name" value="MFS general substrate transporter"/>
    <property type="match status" value="1"/>
</dbReference>
<evidence type="ECO:0000256" key="8">
    <source>
        <dbReference type="RuleBase" id="RU003346"/>
    </source>
</evidence>
<evidence type="ECO:0000256" key="7">
    <source>
        <dbReference type="ARBA" id="ARBA00049119"/>
    </source>
</evidence>
<dbReference type="PANTHER" id="PTHR48022">
    <property type="entry name" value="PLASTIDIC GLUCOSE TRANSPORTER 4"/>
    <property type="match status" value="1"/>
</dbReference>
<dbReference type="Proteomes" id="UP000297245">
    <property type="component" value="Unassembled WGS sequence"/>
</dbReference>
<evidence type="ECO:0000259" key="11">
    <source>
        <dbReference type="PROSITE" id="PS50850"/>
    </source>
</evidence>
<keyword evidence="6 10" id="KW-0472">Membrane</keyword>
<evidence type="ECO:0000313" key="13">
    <source>
        <dbReference type="Proteomes" id="UP000297245"/>
    </source>
</evidence>
<feature type="transmembrane region" description="Helical" evidence="10">
    <location>
        <begin position="275"/>
        <end position="296"/>
    </location>
</feature>
<dbReference type="EMBL" id="ML179600">
    <property type="protein sequence ID" value="THU84419.1"/>
    <property type="molecule type" value="Genomic_DNA"/>
</dbReference>
<feature type="transmembrane region" description="Helical" evidence="10">
    <location>
        <begin position="44"/>
        <end position="68"/>
    </location>
</feature>
<feature type="transmembrane region" description="Helical" evidence="10">
    <location>
        <begin position="341"/>
        <end position="364"/>
    </location>
</feature>
<dbReference type="PROSITE" id="PS00217">
    <property type="entry name" value="SUGAR_TRANSPORT_2"/>
    <property type="match status" value="1"/>
</dbReference>
<keyword evidence="4 10" id="KW-0812">Transmembrane</keyword>
<gene>
    <name evidence="12" type="ORF">K435DRAFT_870272</name>
</gene>
<comment type="catalytic activity">
    <reaction evidence="7">
        <text>myo-inositol(out) + H(+)(out) = myo-inositol(in) + H(+)(in)</text>
        <dbReference type="Rhea" id="RHEA:60364"/>
        <dbReference type="ChEBI" id="CHEBI:15378"/>
        <dbReference type="ChEBI" id="CHEBI:17268"/>
    </reaction>
</comment>
<feature type="compositionally biased region" description="Basic and acidic residues" evidence="9">
    <location>
        <begin position="500"/>
        <end position="512"/>
    </location>
</feature>
<dbReference type="InterPro" id="IPR005828">
    <property type="entry name" value="MFS_sugar_transport-like"/>
</dbReference>
<dbReference type="PANTHER" id="PTHR48022:SF11">
    <property type="entry name" value="MONOSACCHARIDE TRANSPORTER (HXT8), PUTATIVE (AFU_ORTHOLOGUE AFUA_2G08120)-RELATED"/>
    <property type="match status" value="1"/>
</dbReference>
<dbReference type="InterPro" id="IPR005829">
    <property type="entry name" value="Sugar_transporter_CS"/>
</dbReference>
<protein>
    <submittedName>
        <fullName evidence="12">General substrate transporter</fullName>
    </submittedName>
</protein>
<dbReference type="OrthoDB" id="6133115at2759"/>
<evidence type="ECO:0000256" key="5">
    <source>
        <dbReference type="ARBA" id="ARBA00022989"/>
    </source>
</evidence>
<feature type="transmembrane region" description="Helical" evidence="10">
    <location>
        <begin position="376"/>
        <end position="398"/>
    </location>
</feature>
<dbReference type="Gene3D" id="1.20.1250.20">
    <property type="entry name" value="MFS general substrate transporter like domains"/>
    <property type="match status" value="1"/>
</dbReference>
<feature type="transmembrane region" description="Helical" evidence="10">
    <location>
        <begin position="308"/>
        <end position="329"/>
    </location>
</feature>
<evidence type="ECO:0000256" key="4">
    <source>
        <dbReference type="ARBA" id="ARBA00022692"/>
    </source>
</evidence>
<keyword evidence="5 10" id="KW-1133">Transmembrane helix</keyword>
<sequence>MRVCTVCVALFAGLGAFLYGYDTGIITTSIAHDSFKAYMGHPNEAMTGAIVSTYIAGSAIGSVSQMFLGDRLGRKRYMQLMCIVVTVGTIIQTAAQNYAMFLVGRILTGIAAGGLNGTVPIYQSEISPPESRGVLGGLSGYMITFGGCIGKLSSIIRSLEFWSTTFYLSANWIGFACSYASDSTSFQWRFPFALQIPPGVILFLGLQFLLPESPRWLIRHGMDEEAKRAFSRIRGDLNGTRLHLEFDEMKQQILYEKATEITSLKEAWNKYRKRVVIAVAVQTMTSASGINVINYYQTTLYENLGVTGHQVLLLAACYGTVQLVMNCFTLRMLDTVGRVKLLVYGCGGLCIDLVYSALMARFFANSDNRIGKGFGILGIYAYTAIFYLCINSTTWLYGVEILPMSLRSKITGLSALSHFLVNVGLTEAGPVALSTVRENYYYVFVVTMFIATIGIYLFFPETKGRSLEMIAKEFGDKVVVDPLTEADHVTVSRHANSSKNKTDVEEGRIEYT</sequence>
<dbReference type="InterPro" id="IPR050360">
    <property type="entry name" value="MFS_Sugar_Transporters"/>
</dbReference>
<dbReference type="PRINTS" id="PR00171">
    <property type="entry name" value="SUGRTRNSPORT"/>
</dbReference>
<dbReference type="GO" id="GO:0005351">
    <property type="term" value="F:carbohydrate:proton symporter activity"/>
    <property type="evidence" value="ECO:0007669"/>
    <property type="project" value="TreeGrafter"/>
</dbReference>
<reference evidence="12 13" key="1">
    <citation type="journal article" date="2019" name="Nat. Ecol. Evol.">
        <title>Megaphylogeny resolves global patterns of mushroom evolution.</title>
        <authorList>
            <person name="Varga T."/>
            <person name="Krizsan K."/>
            <person name="Foldi C."/>
            <person name="Dima B."/>
            <person name="Sanchez-Garcia M."/>
            <person name="Sanchez-Ramirez S."/>
            <person name="Szollosi G.J."/>
            <person name="Szarkandi J.G."/>
            <person name="Papp V."/>
            <person name="Albert L."/>
            <person name="Andreopoulos W."/>
            <person name="Angelini C."/>
            <person name="Antonin V."/>
            <person name="Barry K.W."/>
            <person name="Bougher N.L."/>
            <person name="Buchanan P."/>
            <person name="Buyck B."/>
            <person name="Bense V."/>
            <person name="Catcheside P."/>
            <person name="Chovatia M."/>
            <person name="Cooper J."/>
            <person name="Damon W."/>
            <person name="Desjardin D."/>
            <person name="Finy P."/>
            <person name="Geml J."/>
            <person name="Haridas S."/>
            <person name="Hughes K."/>
            <person name="Justo A."/>
            <person name="Karasinski D."/>
            <person name="Kautmanova I."/>
            <person name="Kiss B."/>
            <person name="Kocsube S."/>
            <person name="Kotiranta H."/>
            <person name="LaButti K.M."/>
            <person name="Lechner B.E."/>
            <person name="Liimatainen K."/>
            <person name="Lipzen A."/>
            <person name="Lukacs Z."/>
            <person name="Mihaltcheva S."/>
            <person name="Morgado L.N."/>
            <person name="Niskanen T."/>
            <person name="Noordeloos M.E."/>
            <person name="Ohm R.A."/>
            <person name="Ortiz-Santana B."/>
            <person name="Ovrebo C."/>
            <person name="Racz N."/>
            <person name="Riley R."/>
            <person name="Savchenko A."/>
            <person name="Shiryaev A."/>
            <person name="Soop K."/>
            <person name="Spirin V."/>
            <person name="Szebenyi C."/>
            <person name="Tomsovsky M."/>
            <person name="Tulloss R.E."/>
            <person name="Uehling J."/>
            <person name="Grigoriev I.V."/>
            <person name="Vagvolgyi C."/>
            <person name="Papp T."/>
            <person name="Martin F.M."/>
            <person name="Miettinen O."/>
            <person name="Hibbett D.S."/>
            <person name="Nagy L.G."/>
        </authorList>
    </citation>
    <scope>NUCLEOTIDE SEQUENCE [LARGE SCALE GENOMIC DNA]</scope>
    <source>
        <strain evidence="12 13">CBS 962.96</strain>
    </source>
</reference>
<dbReference type="Pfam" id="PF00083">
    <property type="entry name" value="Sugar_tr"/>
    <property type="match status" value="1"/>
</dbReference>
<evidence type="ECO:0000256" key="6">
    <source>
        <dbReference type="ARBA" id="ARBA00023136"/>
    </source>
</evidence>
<evidence type="ECO:0000256" key="9">
    <source>
        <dbReference type="SAM" id="MobiDB-lite"/>
    </source>
</evidence>
<feature type="region of interest" description="Disordered" evidence="9">
    <location>
        <begin position="492"/>
        <end position="512"/>
    </location>
</feature>
<feature type="transmembrane region" description="Helical" evidence="10">
    <location>
        <begin position="101"/>
        <end position="122"/>
    </location>
</feature>
<comment type="similarity">
    <text evidence="2 8">Belongs to the major facilitator superfamily. Sugar transporter (TC 2.A.1.1) family.</text>
</comment>
<dbReference type="InterPro" id="IPR036259">
    <property type="entry name" value="MFS_trans_sf"/>
</dbReference>
<feature type="transmembrane region" description="Helical" evidence="10">
    <location>
        <begin position="134"/>
        <end position="156"/>
    </location>
</feature>
<keyword evidence="3 8" id="KW-0813">Transport</keyword>
<evidence type="ECO:0000313" key="12">
    <source>
        <dbReference type="EMBL" id="THU84419.1"/>
    </source>
</evidence>
<feature type="transmembrane region" description="Helical" evidence="10">
    <location>
        <begin position="439"/>
        <end position="459"/>
    </location>
</feature>
<dbReference type="GO" id="GO:0016020">
    <property type="term" value="C:membrane"/>
    <property type="evidence" value="ECO:0007669"/>
    <property type="project" value="UniProtKB-SubCell"/>
</dbReference>
<dbReference type="PROSITE" id="PS50850">
    <property type="entry name" value="MFS"/>
    <property type="match status" value="1"/>
</dbReference>